<name>A0A8H3QAM5_9GLOM</name>
<reference evidence="1" key="1">
    <citation type="submission" date="2019-10" db="EMBL/GenBank/DDBJ databases">
        <title>Conservation and host-specific expression of non-tandemly repeated heterogenous ribosome RNA gene in arbuscular mycorrhizal fungi.</title>
        <authorList>
            <person name="Maeda T."/>
            <person name="Kobayashi Y."/>
            <person name="Nakagawa T."/>
            <person name="Ezawa T."/>
            <person name="Yamaguchi K."/>
            <person name="Bino T."/>
            <person name="Nishimoto Y."/>
            <person name="Shigenobu S."/>
            <person name="Kawaguchi M."/>
        </authorList>
    </citation>
    <scope>NUCLEOTIDE SEQUENCE</scope>
    <source>
        <strain evidence="1">HR1</strain>
    </source>
</reference>
<proteinExistence type="predicted"/>
<accession>A0A8H3QAM5</accession>
<gene>
    <name evidence="1" type="ORF">RCL2_000033100</name>
</gene>
<dbReference type="Proteomes" id="UP000615446">
    <property type="component" value="Unassembled WGS sequence"/>
</dbReference>
<evidence type="ECO:0000313" key="1">
    <source>
        <dbReference type="EMBL" id="GES72783.1"/>
    </source>
</evidence>
<evidence type="ECO:0000313" key="2">
    <source>
        <dbReference type="Proteomes" id="UP000615446"/>
    </source>
</evidence>
<sequence>MDGCECRWCGDAGQNSASIFYLINVGQVLRILITFEQQLSDHLNQLAVWITPLEGEKGKSRDRPNTLTVSWKTERQRPYVRLGESADFSTRHGWKFVGKQGSQQLCRNERMAFPITVEARPPK</sequence>
<dbReference type="OrthoDB" id="2341755at2759"/>
<comment type="caution">
    <text evidence="1">The sequence shown here is derived from an EMBL/GenBank/DDBJ whole genome shotgun (WGS) entry which is preliminary data.</text>
</comment>
<protein>
    <submittedName>
        <fullName evidence="1">Uncharacterized protein</fullName>
    </submittedName>
</protein>
<dbReference type="EMBL" id="BLAL01000004">
    <property type="protein sequence ID" value="GES72783.1"/>
    <property type="molecule type" value="Genomic_DNA"/>
</dbReference>
<dbReference type="AlphaFoldDB" id="A0A8H3QAM5"/>
<organism evidence="1 2">
    <name type="scientific">Rhizophagus clarus</name>
    <dbReference type="NCBI Taxonomy" id="94130"/>
    <lineage>
        <taxon>Eukaryota</taxon>
        <taxon>Fungi</taxon>
        <taxon>Fungi incertae sedis</taxon>
        <taxon>Mucoromycota</taxon>
        <taxon>Glomeromycotina</taxon>
        <taxon>Glomeromycetes</taxon>
        <taxon>Glomerales</taxon>
        <taxon>Glomeraceae</taxon>
        <taxon>Rhizophagus</taxon>
    </lineage>
</organism>